<keyword evidence="10 11" id="KW-0472">Membrane</keyword>
<keyword evidence="7" id="KW-0418">Kinase</keyword>
<evidence type="ECO:0000256" key="3">
    <source>
        <dbReference type="ARBA" id="ARBA00012438"/>
    </source>
</evidence>
<evidence type="ECO:0000313" key="15">
    <source>
        <dbReference type="Proteomes" id="UP001595840"/>
    </source>
</evidence>
<dbReference type="GO" id="GO:0005524">
    <property type="term" value="F:ATP binding"/>
    <property type="evidence" value="ECO:0007669"/>
    <property type="project" value="UniProtKB-KW"/>
</dbReference>
<dbReference type="InterPro" id="IPR003660">
    <property type="entry name" value="HAMP_dom"/>
</dbReference>
<dbReference type="InterPro" id="IPR004358">
    <property type="entry name" value="Sig_transdc_His_kin-like_C"/>
</dbReference>
<feature type="domain" description="Histidine kinase" evidence="12">
    <location>
        <begin position="261"/>
        <end position="459"/>
    </location>
</feature>
<dbReference type="Proteomes" id="UP001595840">
    <property type="component" value="Unassembled WGS sequence"/>
</dbReference>
<dbReference type="Pfam" id="PF02518">
    <property type="entry name" value="HATPase_c"/>
    <property type="match status" value="1"/>
</dbReference>
<organism evidence="14 15">
    <name type="scientific">Simiduia curdlanivorans</name>
    <dbReference type="NCBI Taxonomy" id="1492769"/>
    <lineage>
        <taxon>Bacteria</taxon>
        <taxon>Pseudomonadati</taxon>
        <taxon>Pseudomonadota</taxon>
        <taxon>Gammaproteobacteria</taxon>
        <taxon>Cellvibrionales</taxon>
        <taxon>Cellvibrionaceae</taxon>
        <taxon>Simiduia</taxon>
    </lineage>
</organism>
<evidence type="ECO:0000256" key="8">
    <source>
        <dbReference type="ARBA" id="ARBA00022989"/>
    </source>
</evidence>
<dbReference type="SMART" id="SM00387">
    <property type="entry name" value="HATPase_c"/>
    <property type="match status" value="1"/>
</dbReference>
<evidence type="ECO:0000256" key="4">
    <source>
        <dbReference type="ARBA" id="ARBA00022553"/>
    </source>
</evidence>
<evidence type="ECO:0000313" key="14">
    <source>
        <dbReference type="EMBL" id="MFC4361868.1"/>
    </source>
</evidence>
<sequence>MIKLSTQWLLQSIMGRLLLASLLLLPLLIGATGLGLDRAFQQSLVAAEKLRLTSQVYLLLAAADVDDGQINMPKVFTEPQFSQPGSGLYGFIHRDDGGKFSSKDERWRSSSAQWLNAQQLQIESAHTLSSALIEFSESEQFFILHYRVRWELDDQSHLPLVFSVYQDKAGFDSGLTAFRAELIYWMATIAIVTLLAQSVLLVWGLLPLRRLAQSVAAFSRGETSQVQGEFAMELRGLTRNVNALLESEKGLRERYRNTLADLAHSIKTPLAVVQNALREPELDKPLLWDQMQRMQDIVSHQLQRAQIARSDFLTAIDLVVIVQRIVKSLSKLYPRVQFKVPEVELFLRIDEKDVFELLGNALENACKYGAQTIELGVAFDKYRGEQYSILTIDDDGPGVPDHLREKILSRGQRADEKHAGQGLGLALVQDIMSAYSGELRLGTSALGGLQVKFHFPSAKTSQP</sequence>
<dbReference type="SUPFAM" id="SSF47384">
    <property type="entry name" value="Homodimeric domain of signal transducing histidine kinase"/>
    <property type="match status" value="1"/>
</dbReference>
<dbReference type="PROSITE" id="PS50885">
    <property type="entry name" value="HAMP"/>
    <property type="match status" value="1"/>
</dbReference>
<accession>A0ABV8V2C7</accession>
<name>A0ABV8V2C7_9GAMM</name>
<keyword evidence="9" id="KW-0902">Two-component regulatory system</keyword>
<keyword evidence="4" id="KW-0597">Phosphoprotein</keyword>
<keyword evidence="8 11" id="KW-1133">Transmembrane helix</keyword>
<dbReference type="EMBL" id="JBHSCX010000004">
    <property type="protein sequence ID" value="MFC4361868.1"/>
    <property type="molecule type" value="Genomic_DNA"/>
</dbReference>
<dbReference type="InterPro" id="IPR036097">
    <property type="entry name" value="HisK_dim/P_sf"/>
</dbReference>
<dbReference type="RefSeq" id="WP_290263954.1">
    <property type="nucleotide sequence ID" value="NZ_JAUFQG010000006.1"/>
</dbReference>
<dbReference type="InterPro" id="IPR050428">
    <property type="entry name" value="TCS_sensor_his_kinase"/>
</dbReference>
<evidence type="ECO:0000256" key="9">
    <source>
        <dbReference type="ARBA" id="ARBA00023012"/>
    </source>
</evidence>
<dbReference type="InterPro" id="IPR003594">
    <property type="entry name" value="HATPase_dom"/>
</dbReference>
<keyword evidence="6 11" id="KW-0812">Transmembrane</keyword>
<dbReference type="EC" id="2.7.13.3" evidence="3"/>
<evidence type="ECO:0000256" key="6">
    <source>
        <dbReference type="ARBA" id="ARBA00022692"/>
    </source>
</evidence>
<keyword evidence="14" id="KW-0067">ATP-binding</keyword>
<evidence type="ECO:0000256" key="5">
    <source>
        <dbReference type="ARBA" id="ARBA00022679"/>
    </source>
</evidence>
<feature type="domain" description="HAMP" evidence="13">
    <location>
        <begin position="202"/>
        <end position="253"/>
    </location>
</feature>
<feature type="transmembrane region" description="Helical" evidence="11">
    <location>
        <begin position="182"/>
        <end position="206"/>
    </location>
</feature>
<evidence type="ECO:0000256" key="2">
    <source>
        <dbReference type="ARBA" id="ARBA00004370"/>
    </source>
</evidence>
<gene>
    <name evidence="14" type="ORF">ACFOX3_06110</name>
</gene>
<reference evidence="15" key="1">
    <citation type="journal article" date="2019" name="Int. J. Syst. Evol. Microbiol.">
        <title>The Global Catalogue of Microorganisms (GCM) 10K type strain sequencing project: providing services to taxonomists for standard genome sequencing and annotation.</title>
        <authorList>
            <consortium name="The Broad Institute Genomics Platform"/>
            <consortium name="The Broad Institute Genome Sequencing Center for Infectious Disease"/>
            <person name="Wu L."/>
            <person name="Ma J."/>
        </authorList>
    </citation>
    <scope>NUCLEOTIDE SEQUENCE [LARGE SCALE GENOMIC DNA]</scope>
    <source>
        <strain evidence="15">CECT 8570</strain>
    </source>
</reference>
<evidence type="ECO:0000259" key="12">
    <source>
        <dbReference type="PROSITE" id="PS50109"/>
    </source>
</evidence>
<dbReference type="Gene3D" id="3.30.565.10">
    <property type="entry name" value="Histidine kinase-like ATPase, C-terminal domain"/>
    <property type="match status" value="1"/>
</dbReference>
<dbReference type="InterPro" id="IPR036890">
    <property type="entry name" value="HATPase_C_sf"/>
</dbReference>
<dbReference type="PROSITE" id="PS50109">
    <property type="entry name" value="HIS_KIN"/>
    <property type="match status" value="1"/>
</dbReference>
<comment type="catalytic activity">
    <reaction evidence="1">
        <text>ATP + protein L-histidine = ADP + protein N-phospho-L-histidine.</text>
        <dbReference type="EC" id="2.7.13.3"/>
    </reaction>
</comment>
<evidence type="ECO:0000259" key="13">
    <source>
        <dbReference type="PROSITE" id="PS50885"/>
    </source>
</evidence>
<dbReference type="SUPFAM" id="SSF55874">
    <property type="entry name" value="ATPase domain of HSP90 chaperone/DNA topoisomerase II/histidine kinase"/>
    <property type="match status" value="1"/>
</dbReference>
<keyword evidence="5" id="KW-0808">Transferase</keyword>
<dbReference type="PANTHER" id="PTHR45436:SF4">
    <property type="entry name" value="SENSOR PROTEIN PHOQ"/>
    <property type="match status" value="1"/>
</dbReference>
<evidence type="ECO:0000256" key="1">
    <source>
        <dbReference type="ARBA" id="ARBA00000085"/>
    </source>
</evidence>
<comment type="caution">
    <text evidence="14">The sequence shown here is derived from an EMBL/GenBank/DDBJ whole genome shotgun (WGS) entry which is preliminary data.</text>
</comment>
<keyword evidence="14" id="KW-0547">Nucleotide-binding</keyword>
<proteinExistence type="predicted"/>
<dbReference type="Gene3D" id="1.10.287.130">
    <property type="match status" value="1"/>
</dbReference>
<protein>
    <recommendedName>
        <fullName evidence="3">histidine kinase</fullName>
        <ecNumber evidence="3">2.7.13.3</ecNumber>
    </recommendedName>
</protein>
<evidence type="ECO:0000256" key="10">
    <source>
        <dbReference type="ARBA" id="ARBA00023136"/>
    </source>
</evidence>
<dbReference type="InterPro" id="IPR005467">
    <property type="entry name" value="His_kinase_dom"/>
</dbReference>
<keyword evidence="15" id="KW-1185">Reference proteome</keyword>
<evidence type="ECO:0000256" key="7">
    <source>
        <dbReference type="ARBA" id="ARBA00022777"/>
    </source>
</evidence>
<evidence type="ECO:0000256" key="11">
    <source>
        <dbReference type="SAM" id="Phobius"/>
    </source>
</evidence>
<dbReference type="PANTHER" id="PTHR45436">
    <property type="entry name" value="SENSOR HISTIDINE KINASE YKOH"/>
    <property type="match status" value="1"/>
</dbReference>
<dbReference type="PRINTS" id="PR00344">
    <property type="entry name" value="BCTRLSENSOR"/>
</dbReference>
<comment type="subcellular location">
    <subcellularLocation>
        <location evidence="2">Membrane</location>
    </subcellularLocation>
</comment>